<keyword evidence="3" id="KW-1185">Reference proteome</keyword>
<gene>
    <name evidence="2" type="ORF">LARI1_G009585</name>
</gene>
<dbReference type="AlphaFoldDB" id="A0A8T9AZY4"/>
<feature type="domain" description="CHAT" evidence="1">
    <location>
        <begin position="303"/>
        <end position="590"/>
    </location>
</feature>
<proteinExistence type="predicted"/>
<sequence length="591" mass="64964">EGQIADLERAIQYKQQALEATPESHPARARILENLGVSFSDRFRQEGQIADRLRALDVFEMAIDCKSSSPRNRLSAGRRLLDNYIANKSWSKCAQVVETLLQILPEVTPPSQSRQDMQHVLEGLSDLASISASVLLKAGKPSSEALKALEQGRGIIASLMLDARSDTSKLNEEHPGLCSQYKRCQEQIENLRVESASSEINSQQSYAVKSFERFLLPLTPKEIQALARDGPIICFNVSNISSEAFLITTVYIRVLTLPSLDRSIVKLALDFLATRGNSARRDASLVESTEDEQLPRLDQSSELRSLWEIAVKPVLQEIGLLKPKNNQDKLPRIWWVGGGMMSLLPLHAAGLHDEGSTDNTLSHVISSYAPTLKALQFIRNRPIFSLHAQKPTIMVVSMPETPGNKPLKVDDEVAAIQRHGGPLVSITHLKNPTKLDVLDRLKSCTIAHFACHGLADEVEPAKSALIVGRETQELLTINDLDTISHDSAQIAYLSACSTAEMKAQNLVNESIHLASTFQLSGFPHVIGTLWGANDTAAVEIASKFYEGLLQEGGSGGKSVAQALHDAVIDFRNKDRNRAQTSKWAPFIHLGC</sequence>
<dbReference type="InterPro" id="IPR024983">
    <property type="entry name" value="CHAT_dom"/>
</dbReference>
<dbReference type="Pfam" id="PF12770">
    <property type="entry name" value="CHAT"/>
    <property type="match status" value="1"/>
</dbReference>
<evidence type="ECO:0000313" key="3">
    <source>
        <dbReference type="Proteomes" id="UP000469559"/>
    </source>
</evidence>
<protein>
    <recommendedName>
        <fullName evidence="1">CHAT domain-containing protein</fullName>
    </recommendedName>
</protein>
<dbReference type="EMBL" id="QGMF01001519">
    <property type="protein sequence ID" value="TVY12601.1"/>
    <property type="molecule type" value="Genomic_DNA"/>
</dbReference>
<evidence type="ECO:0000259" key="1">
    <source>
        <dbReference type="Pfam" id="PF12770"/>
    </source>
</evidence>
<accession>A0A8T9AZY4</accession>
<organism evidence="2 3">
    <name type="scientific">Lachnellula arida</name>
    <dbReference type="NCBI Taxonomy" id="1316785"/>
    <lineage>
        <taxon>Eukaryota</taxon>
        <taxon>Fungi</taxon>
        <taxon>Dikarya</taxon>
        <taxon>Ascomycota</taxon>
        <taxon>Pezizomycotina</taxon>
        <taxon>Leotiomycetes</taxon>
        <taxon>Helotiales</taxon>
        <taxon>Lachnaceae</taxon>
        <taxon>Lachnellula</taxon>
    </lineage>
</organism>
<name>A0A8T9AZY4_9HELO</name>
<comment type="caution">
    <text evidence="2">The sequence shown here is derived from an EMBL/GenBank/DDBJ whole genome shotgun (WGS) entry which is preliminary data.</text>
</comment>
<evidence type="ECO:0000313" key="2">
    <source>
        <dbReference type="EMBL" id="TVY12601.1"/>
    </source>
</evidence>
<reference evidence="2 3" key="1">
    <citation type="submission" date="2018-05" db="EMBL/GenBank/DDBJ databases">
        <title>Whole genome sequencing for identification of molecular markers to develop diagnostic detection tools for the regulated plant pathogen Lachnellula willkommii.</title>
        <authorList>
            <person name="Giroux E."/>
            <person name="Bilodeau G."/>
        </authorList>
    </citation>
    <scope>NUCLEOTIDE SEQUENCE [LARGE SCALE GENOMIC DNA]</scope>
    <source>
        <strain evidence="2 3">CBS 203.66</strain>
    </source>
</reference>
<dbReference type="OrthoDB" id="9991317at2759"/>
<dbReference type="Gene3D" id="1.25.40.10">
    <property type="entry name" value="Tetratricopeptide repeat domain"/>
    <property type="match status" value="1"/>
</dbReference>
<dbReference type="InterPro" id="IPR011990">
    <property type="entry name" value="TPR-like_helical_dom_sf"/>
</dbReference>
<dbReference type="Proteomes" id="UP000469559">
    <property type="component" value="Unassembled WGS sequence"/>
</dbReference>
<feature type="non-terminal residue" evidence="2">
    <location>
        <position position="1"/>
    </location>
</feature>